<organism evidence="2 3">
    <name type="scientific">Kibdelosporangium aridum</name>
    <dbReference type="NCBI Taxonomy" id="2030"/>
    <lineage>
        <taxon>Bacteria</taxon>
        <taxon>Bacillati</taxon>
        <taxon>Actinomycetota</taxon>
        <taxon>Actinomycetes</taxon>
        <taxon>Pseudonocardiales</taxon>
        <taxon>Pseudonocardiaceae</taxon>
        <taxon>Kibdelosporangium</taxon>
    </lineage>
</organism>
<feature type="transmembrane region" description="Helical" evidence="1">
    <location>
        <begin position="40"/>
        <end position="58"/>
    </location>
</feature>
<name>A0A428ZEW6_KIBAR</name>
<evidence type="ECO:0000313" key="2">
    <source>
        <dbReference type="EMBL" id="RSM86510.1"/>
    </source>
</evidence>
<protein>
    <submittedName>
        <fullName evidence="2">Uncharacterized protein</fullName>
    </submittedName>
</protein>
<proteinExistence type="predicted"/>
<dbReference type="Proteomes" id="UP000287547">
    <property type="component" value="Unassembled WGS sequence"/>
</dbReference>
<evidence type="ECO:0000256" key="1">
    <source>
        <dbReference type="SAM" id="Phobius"/>
    </source>
</evidence>
<feature type="transmembrane region" description="Helical" evidence="1">
    <location>
        <begin position="115"/>
        <end position="134"/>
    </location>
</feature>
<keyword evidence="1" id="KW-0812">Transmembrane</keyword>
<feature type="transmembrane region" description="Helical" evidence="1">
    <location>
        <begin position="12"/>
        <end position="34"/>
    </location>
</feature>
<accession>A0A428ZEW6</accession>
<comment type="caution">
    <text evidence="2">The sequence shown here is derived from an EMBL/GenBank/DDBJ whole genome shotgun (WGS) entry which is preliminary data.</text>
</comment>
<keyword evidence="1" id="KW-0472">Membrane</keyword>
<evidence type="ECO:0000313" key="3">
    <source>
        <dbReference type="Proteomes" id="UP000287547"/>
    </source>
</evidence>
<reference evidence="2 3" key="1">
    <citation type="submission" date="2018-05" db="EMBL/GenBank/DDBJ databases">
        <title>Evolution of GPA BGCs.</title>
        <authorList>
            <person name="Waglechner N."/>
            <person name="Wright G.D."/>
        </authorList>
    </citation>
    <scope>NUCLEOTIDE SEQUENCE [LARGE SCALE GENOMIC DNA]</scope>
    <source>
        <strain evidence="2 3">A82846</strain>
    </source>
</reference>
<sequence>MAERWARLQFEQPLAMVLFIGLIVWGIAMGAWAVAESEFATYHVFLTAVYGLLVPYSAGTFPKRIKAAFPPGTSIDEKMLIWRIVRNGGPIDDPAMARAIAHHARWRLNPRSNTTAATTASFVAPVLVVHAIHSDSANNPAAYVLAGAMVVAAIPFSVLSARQRKTAARVNDQAFQLYAAKSC</sequence>
<dbReference type="EMBL" id="QHKI01000008">
    <property type="protein sequence ID" value="RSM86510.1"/>
    <property type="molecule type" value="Genomic_DNA"/>
</dbReference>
<gene>
    <name evidence="2" type="ORF">DMH04_12675</name>
</gene>
<keyword evidence="1" id="KW-1133">Transmembrane helix</keyword>
<feature type="transmembrane region" description="Helical" evidence="1">
    <location>
        <begin position="140"/>
        <end position="159"/>
    </location>
</feature>
<dbReference type="AlphaFoldDB" id="A0A428ZEW6"/>